<dbReference type="AlphaFoldDB" id="B4CUD8"/>
<dbReference type="STRING" id="497964.CfE428DRAFT_0301"/>
<dbReference type="InterPro" id="IPR003749">
    <property type="entry name" value="ThiS/MoaD-like"/>
</dbReference>
<dbReference type="eggNOG" id="COG1977">
    <property type="taxonomic scope" value="Bacteria"/>
</dbReference>
<protein>
    <submittedName>
        <fullName evidence="1">ThiamineS protein</fullName>
    </submittedName>
</protein>
<dbReference type="InterPro" id="IPR012675">
    <property type="entry name" value="Beta-grasp_dom_sf"/>
</dbReference>
<keyword evidence="2" id="KW-1185">Reference proteome</keyword>
<dbReference type="Pfam" id="PF02597">
    <property type="entry name" value="ThiS"/>
    <property type="match status" value="1"/>
</dbReference>
<dbReference type="InParanoid" id="B4CUD8"/>
<dbReference type="EMBL" id="ABVL01000001">
    <property type="protein sequence ID" value="EDY22176.1"/>
    <property type="molecule type" value="Genomic_DNA"/>
</dbReference>
<dbReference type="CDD" id="cd00754">
    <property type="entry name" value="Ubl_MoaD"/>
    <property type="match status" value="1"/>
</dbReference>
<dbReference type="SUPFAM" id="SSF54285">
    <property type="entry name" value="MoaD/ThiS"/>
    <property type="match status" value="1"/>
</dbReference>
<dbReference type="RefSeq" id="WP_006977628.1">
    <property type="nucleotide sequence ID" value="NZ_ABVL01000001.1"/>
</dbReference>
<accession>B4CUD8</accession>
<reference evidence="1 2" key="1">
    <citation type="journal article" date="2011" name="J. Bacteriol.">
        <title>Genome sequence of Chthoniobacter flavus Ellin428, an aerobic heterotrophic soil bacterium.</title>
        <authorList>
            <person name="Kant R."/>
            <person name="van Passel M.W."/>
            <person name="Palva A."/>
            <person name="Lucas S."/>
            <person name="Lapidus A."/>
            <person name="Glavina Del Rio T."/>
            <person name="Dalin E."/>
            <person name="Tice H."/>
            <person name="Bruce D."/>
            <person name="Goodwin L."/>
            <person name="Pitluck S."/>
            <person name="Larimer F.W."/>
            <person name="Land M.L."/>
            <person name="Hauser L."/>
            <person name="Sangwan P."/>
            <person name="de Vos W.M."/>
            <person name="Janssen P.H."/>
            <person name="Smidt H."/>
        </authorList>
    </citation>
    <scope>NUCLEOTIDE SEQUENCE [LARGE SCALE GENOMIC DNA]</scope>
    <source>
        <strain evidence="1 2">Ellin428</strain>
    </source>
</reference>
<dbReference type="InterPro" id="IPR016155">
    <property type="entry name" value="Mopterin_synth/thiamin_S_b"/>
</dbReference>
<organism evidence="1 2">
    <name type="scientific">Chthoniobacter flavus Ellin428</name>
    <dbReference type="NCBI Taxonomy" id="497964"/>
    <lineage>
        <taxon>Bacteria</taxon>
        <taxon>Pseudomonadati</taxon>
        <taxon>Verrucomicrobiota</taxon>
        <taxon>Spartobacteria</taxon>
        <taxon>Chthoniobacterales</taxon>
        <taxon>Chthoniobacteraceae</taxon>
        <taxon>Chthoniobacter</taxon>
    </lineage>
</organism>
<name>B4CUD8_9BACT</name>
<dbReference type="Gene3D" id="3.10.20.30">
    <property type="match status" value="1"/>
</dbReference>
<sequence>MQVKLLAFAQARDQLGWPERMVDCEPGETPRAILARVLPGARLETWRVAVDEEYHSWDGPIGNAREIALIPPVSGG</sequence>
<evidence type="ECO:0000313" key="2">
    <source>
        <dbReference type="Proteomes" id="UP000005824"/>
    </source>
</evidence>
<proteinExistence type="predicted"/>
<gene>
    <name evidence="1" type="ORF">CfE428DRAFT_0301</name>
</gene>
<evidence type="ECO:0000313" key="1">
    <source>
        <dbReference type="EMBL" id="EDY22176.1"/>
    </source>
</evidence>
<comment type="caution">
    <text evidence="1">The sequence shown here is derived from an EMBL/GenBank/DDBJ whole genome shotgun (WGS) entry which is preliminary data.</text>
</comment>
<dbReference type="Proteomes" id="UP000005824">
    <property type="component" value="Unassembled WGS sequence"/>
</dbReference>